<comment type="caution">
    <text evidence="7">The sequence shown here is derived from an EMBL/GenBank/DDBJ whole genome shotgun (WGS) entry which is preliminary data.</text>
</comment>
<feature type="signal peptide" evidence="6">
    <location>
        <begin position="1"/>
        <end position="19"/>
    </location>
</feature>
<dbReference type="SUPFAM" id="SSF50494">
    <property type="entry name" value="Trypsin-like serine proteases"/>
    <property type="match status" value="1"/>
</dbReference>
<keyword evidence="5 6" id="KW-0378">Hydrolase</keyword>
<dbReference type="InterPro" id="IPR009003">
    <property type="entry name" value="Peptidase_S1_PA"/>
</dbReference>
<dbReference type="Proteomes" id="UP001499951">
    <property type="component" value="Unassembled WGS sequence"/>
</dbReference>
<dbReference type="InterPro" id="IPR043504">
    <property type="entry name" value="Peptidase_S1_PA_chymotrypsin"/>
</dbReference>
<evidence type="ECO:0000256" key="1">
    <source>
        <dbReference type="ARBA" id="ARBA00010491"/>
    </source>
</evidence>
<keyword evidence="8" id="KW-1185">Reference proteome</keyword>
<dbReference type="RefSeq" id="WP_166930710.1">
    <property type="nucleotide sequence ID" value="NZ_BAAADD010000001.1"/>
</dbReference>
<evidence type="ECO:0000256" key="4">
    <source>
        <dbReference type="ARBA" id="ARBA00022729"/>
    </source>
</evidence>
<dbReference type="PANTHER" id="PTHR38469:SF1">
    <property type="entry name" value="PERIPLASMIC PEPTIDASE SUBFAMILY S1B"/>
    <property type="match status" value="1"/>
</dbReference>
<comment type="function">
    <text evidence="6">Catalyzes the removal of dipeptides from the N-terminus of oligopeptides.</text>
</comment>
<keyword evidence="3 6" id="KW-0645">Protease</keyword>
<dbReference type="InterPro" id="IPR019500">
    <property type="entry name" value="Pep_S46"/>
</dbReference>
<gene>
    <name evidence="7" type="ORF">GCM10008942_02670</name>
</gene>
<evidence type="ECO:0000256" key="5">
    <source>
        <dbReference type="ARBA" id="ARBA00022801"/>
    </source>
</evidence>
<dbReference type="EMBL" id="BAAADD010000001">
    <property type="protein sequence ID" value="GAA0557666.1"/>
    <property type="molecule type" value="Genomic_DNA"/>
</dbReference>
<evidence type="ECO:0000256" key="6">
    <source>
        <dbReference type="RuleBase" id="RU366067"/>
    </source>
</evidence>
<evidence type="ECO:0000256" key="2">
    <source>
        <dbReference type="ARBA" id="ARBA00022438"/>
    </source>
</evidence>
<sequence length="683" mass="74934">MKRLAAAAAIALACSPALADEGMWTFDNFPSAAVKAKYGVSIDQKWLAKVQDGSARFGGGCSSSIVSPDGLVLTNHHCVRTCVQLNSTASANYIKDGFMPAKREDEKLCPGVSVEILKDITDVTARINAATAGAKDYIKARDAAIAAIEKDACKGRDDKYRCQVTTLYQGGQFKLYTYRKYTDVRLAFAPEEQIAFFGGDPDNFNFPRYNLDFGMVRLYEDGKPAKTPNHLKWSTENPKLGEPVFVSGNPGSTSRLLTVAELEGLRDISMPDTLIMLSEIRGVLEQFSAESPEHERIAKNLLFGVENSFKGNYGRFQTLLDPAMMASKRTAEADLKAKVKADAKLSAATGDAWGELEAVERARPTVEKPYIWLEARAGFRSDLFSYARSIVRGTAERDKPNSERLREFTDSRLPIVQKNLFDARPVYPDLEKVVLVYWLTKLRENLTADSEGTKLFLGKESPESLADKLLASKLADPAVRKALWQGGKAAVEKSDDPMIRFVLATDAASRAIRKTYEDKIDGPADRADEKIAKARFAVYGTATYPDATLSLRLSYGAVEGWNEKGKPVPAFTYFPGLFDRATGKFPFDLPARWLSAKDKLSTKTVFDFVTTNDIIGGNSGSPVLNAKGDVIGAAFDGNIESLGGDYWYDGSVNRTVVVTTAAITEALKKVYGQDRLVKELTGK</sequence>
<reference evidence="7 8" key="1">
    <citation type="journal article" date="2019" name="Int. J. Syst. Evol. Microbiol.">
        <title>The Global Catalogue of Microorganisms (GCM) 10K type strain sequencing project: providing services to taxonomists for standard genome sequencing and annotation.</title>
        <authorList>
            <consortium name="The Broad Institute Genomics Platform"/>
            <consortium name="The Broad Institute Genome Sequencing Center for Infectious Disease"/>
            <person name="Wu L."/>
            <person name="Ma J."/>
        </authorList>
    </citation>
    <scope>NUCLEOTIDE SEQUENCE [LARGE SCALE GENOMIC DNA]</scope>
    <source>
        <strain evidence="7 8">JCM 15089</strain>
    </source>
</reference>
<accession>A0ABN1E2D2</accession>
<keyword evidence="2 6" id="KW-0031">Aminopeptidase</keyword>
<dbReference type="EC" id="3.4.14.-" evidence="6"/>
<protein>
    <recommendedName>
        <fullName evidence="6">Dipeptidyl-peptidase</fullName>
        <ecNumber evidence="6">3.4.14.-</ecNumber>
    </recommendedName>
</protein>
<keyword evidence="6" id="KW-0720">Serine protease</keyword>
<name>A0ABN1E2D2_9PROT</name>
<evidence type="ECO:0000313" key="7">
    <source>
        <dbReference type="EMBL" id="GAA0557666.1"/>
    </source>
</evidence>
<dbReference type="Pfam" id="PF10459">
    <property type="entry name" value="Peptidase_S46"/>
    <property type="match status" value="1"/>
</dbReference>
<dbReference type="Gene3D" id="2.40.10.10">
    <property type="entry name" value="Trypsin-like serine proteases"/>
    <property type="match status" value="1"/>
</dbReference>
<comment type="similarity">
    <text evidence="1 6">Belongs to the peptidase S46 family.</text>
</comment>
<proteinExistence type="inferred from homology"/>
<organism evidence="7 8">
    <name type="scientific">Rhizomicrobium electricum</name>
    <dbReference type="NCBI Taxonomy" id="480070"/>
    <lineage>
        <taxon>Bacteria</taxon>
        <taxon>Pseudomonadati</taxon>
        <taxon>Pseudomonadota</taxon>
        <taxon>Alphaproteobacteria</taxon>
        <taxon>Micropepsales</taxon>
        <taxon>Micropepsaceae</taxon>
        <taxon>Rhizomicrobium</taxon>
    </lineage>
</organism>
<feature type="chain" id="PRO_5045002897" description="Dipeptidyl-peptidase" evidence="6">
    <location>
        <begin position="20"/>
        <end position="683"/>
    </location>
</feature>
<evidence type="ECO:0000313" key="8">
    <source>
        <dbReference type="Proteomes" id="UP001499951"/>
    </source>
</evidence>
<keyword evidence="4 6" id="KW-0732">Signal</keyword>
<dbReference type="PANTHER" id="PTHR38469">
    <property type="entry name" value="PERIPLASMIC PEPTIDASE SUBFAMILY S1B"/>
    <property type="match status" value="1"/>
</dbReference>
<evidence type="ECO:0000256" key="3">
    <source>
        <dbReference type="ARBA" id="ARBA00022670"/>
    </source>
</evidence>